<evidence type="ECO:0000256" key="1">
    <source>
        <dbReference type="ARBA" id="ARBA00004651"/>
    </source>
</evidence>
<proteinExistence type="inferred from homology"/>
<evidence type="ECO:0000256" key="6">
    <source>
        <dbReference type="ARBA" id="ARBA00035120"/>
    </source>
</evidence>
<dbReference type="HAMAP" id="MF_00454">
    <property type="entry name" value="FluC"/>
    <property type="match status" value="1"/>
</dbReference>
<dbReference type="AlphaFoldDB" id="Q0W0T3"/>
<dbReference type="InterPro" id="IPR003691">
    <property type="entry name" value="FluC"/>
</dbReference>
<dbReference type="Proteomes" id="UP000000663">
    <property type="component" value="Chromosome"/>
</dbReference>
<evidence type="ECO:0000256" key="4">
    <source>
        <dbReference type="ARBA" id="ARBA00022989"/>
    </source>
</evidence>
<comment type="similarity">
    <text evidence="6 8">Belongs to the fluoride channel Fluc/FEX (TC 1.A.43) family.</text>
</comment>
<dbReference type="NCBIfam" id="NF010820">
    <property type="entry name" value="PRK14224.1"/>
    <property type="match status" value="1"/>
</dbReference>
<dbReference type="GeneID" id="5144323"/>
<comment type="subcellular location">
    <subcellularLocation>
        <location evidence="1 8">Cell membrane</location>
        <topology evidence="1 8">Multi-pass membrane protein</topology>
    </subcellularLocation>
</comment>
<dbReference type="GO" id="GO:0046872">
    <property type="term" value="F:metal ion binding"/>
    <property type="evidence" value="ECO:0007669"/>
    <property type="project" value="UniProtKB-KW"/>
</dbReference>
<keyword evidence="8" id="KW-0479">Metal-binding</keyword>
<gene>
    <name evidence="9" type="primary">crcB-1</name>
    <name evidence="8" type="synonym">crcB</name>
    <name evidence="8" type="synonym">fluC</name>
    <name evidence="9" type="ORF">RRC275</name>
</gene>
<keyword evidence="10" id="KW-1185">Reference proteome</keyword>
<dbReference type="STRING" id="351160.RRC275"/>
<evidence type="ECO:0000256" key="8">
    <source>
        <dbReference type="HAMAP-Rule" id="MF_00454"/>
    </source>
</evidence>
<sequence length="125" mass="13107">MRDIELYLLVAAGGFAGASARYLINGLAPSMPGILLINVLGCMVLGFLLYASLFTGMFSPTVRAVFGSGFIGAFTTFSTFSVQTLQASPEIAILNVLGNLFLGLAGVLIGRQAAMLLARRPGWTS</sequence>
<comment type="function">
    <text evidence="8">Fluoride-specific ion channel. Important for reducing fluoride concentration in the cell, thus reducing its toxicity.</text>
</comment>
<keyword evidence="8" id="KW-0406">Ion transport</keyword>
<keyword evidence="8" id="KW-0915">Sodium</keyword>
<feature type="transmembrane region" description="Helical" evidence="8">
    <location>
        <begin position="30"/>
        <end position="53"/>
    </location>
</feature>
<evidence type="ECO:0000313" key="9">
    <source>
        <dbReference type="EMBL" id="CAJ38010.1"/>
    </source>
</evidence>
<dbReference type="GO" id="GO:0005886">
    <property type="term" value="C:plasma membrane"/>
    <property type="evidence" value="ECO:0007669"/>
    <property type="project" value="UniProtKB-SubCell"/>
</dbReference>
<keyword evidence="4 8" id="KW-1133">Transmembrane helix</keyword>
<organism evidence="9 10">
    <name type="scientific">Methanocella arvoryzae (strain DSM 22066 / NBRC 105507 / MRE50)</name>
    <dbReference type="NCBI Taxonomy" id="351160"/>
    <lineage>
        <taxon>Archaea</taxon>
        <taxon>Methanobacteriati</taxon>
        <taxon>Methanobacteriota</taxon>
        <taxon>Stenosarchaea group</taxon>
        <taxon>Methanomicrobia</taxon>
        <taxon>Methanocellales</taxon>
        <taxon>Methanocellaceae</taxon>
        <taxon>Methanocella</taxon>
    </lineage>
</organism>
<feature type="transmembrane region" description="Helical" evidence="8">
    <location>
        <begin position="91"/>
        <end position="110"/>
    </location>
</feature>
<dbReference type="RefSeq" id="WP_012034585.1">
    <property type="nucleotide sequence ID" value="NC_009464.1"/>
</dbReference>
<keyword evidence="3 8" id="KW-0812">Transmembrane</keyword>
<reference evidence="9 10" key="1">
    <citation type="journal article" date="2006" name="Science">
        <title>Genome of rice cluster I archaea -- the key methane producers in the rice rhizosphere.</title>
        <authorList>
            <person name="Erkel C."/>
            <person name="Kube M."/>
            <person name="Reinhardt R."/>
            <person name="Liesack W."/>
        </authorList>
    </citation>
    <scope>NUCLEOTIDE SEQUENCE [LARGE SCALE GENOMIC DNA]</scope>
    <source>
        <strain evidence="10">DSM 22066 / NBRC 105507 / MRE50</strain>
    </source>
</reference>
<protein>
    <recommendedName>
        <fullName evidence="8">Fluoride-specific ion channel FluC</fullName>
    </recommendedName>
</protein>
<evidence type="ECO:0000313" key="10">
    <source>
        <dbReference type="Proteomes" id="UP000000663"/>
    </source>
</evidence>
<dbReference type="EMBL" id="AM114193">
    <property type="protein sequence ID" value="CAJ38010.1"/>
    <property type="molecule type" value="Genomic_DNA"/>
</dbReference>
<keyword evidence="8" id="KW-0407">Ion channel</keyword>
<dbReference type="OrthoDB" id="253428at2157"/>
<comment type="activity regulation">
    <text evidence="8">Na(+) is not transported, but it plays an essential structural role and its presence is essential for fluoride channel function.</text>
</comment>
<dbReference type="KEGG" id="rci:RRC275"/>
<keyword evidence="8" id="KW-0813">Transport</keyword>
<dbReference type="eggNOG" id="arCOG04701">
    <property type="taxonomic scope" value="Archaea"/>
</dbReference>
<evidence type="ECO:0000256" key="7">
    <source>
        <dbReference type="ARBA" id="ARBA00035585"/>
    </source>
</evidence>
<dbReference type="GO" id="GO:0140114">
    <property type="term" value="P:cellular detoxification of fluoride"/>
    <property type="evidence" value="ECO:0007669"/>
    <property type="project" value="UniProtKB-UniRule"/>
</dbReference>
<feature type="binding site" evidence="8">
    <location>
        <position position="72"/>
    </location>
    <ligand>
        <name>Na(+)</name>
        <dbReference type="ChEBI" id="CHEBI:29101"/>
        <note>structural</note>
    </ligand>
</feature>
<accession>Q0W0T3</accession>
<evidence type="ECO:0000256" key="2">
    <source>
        <dbReference type="ARBA" id="ARBA00022475"/>
    </source>
</evidence>
<evidence type="ECO:0000256" key="5">
    <source>
        <dbReference type="ARBA" id="ARBA00023136"/>
    </source>
</evidence>
<dbReference type="GO" id="GO:0062054">
    <property type="term" value="F:fluoride channel activity"/>
    <property type="evidence" value="ECO:0007669"/>
    <property type="project" value="UniProtKB-UniRule"/>
</dbReference>
<keyword evidence="2 8" id="KW-1003">Cell membrane</keyword>
<keyword evidence="5 8" id="KW-0472">Membrane</keyword>
<feature type="transmembrane region" description="Helical" evidence="8">
    <location>
        <begin position="65"/>
        <end position="85"/>
    </location>
</feature>
<feature type="binding site" evidence="8">
    <location>
        <position position="75"/>
    </location>
    <ligand>
        <name>Na(+)</name>
        <dbReference type="ChEBI" id="CHEBI:29101"/>
        <note>structural</note>
    </ligand>
</feature>
<comment type="catalytic activity">
    <reaction evidence="7">
        <text>fluoride(in) = fluoride(out)</text>
        <dbReference type="Rhea" id="RHEA:76159"/>
        <dbReference type="ChEBI" id="CHEBI:17051"/>
    </reaction>
    <physiologicalReaction direction="left-to-right" evidence="7">
        <dbReference type="Rhea" id="RHEA:76160"/>
    </physiologicalReaction>
</comment>
<dbReference type="Pfam" id="PF02537">
    <property type="entry name" value="CRCB"/>
    <property type="match status" value="1"/>
</dbReference>
<name>Q0W0T3_METAR</name>
<evidence type="ECO:0000256" key="3">
    <source>
        <dbReference type="ARBA" id="ARBA00022692"/>
    </source>
</evidence>